<evidence type="ECO:0000313" key="4">
    <source>
        <dbReference type="Proteomes" id="UP001175271"/>
    </source>
</evidence>
<dbReference type="GO" id="GO:2000436">
    <property type="term" value="P:positive regulation of protein neddylation"/>
    <property type="evidence" value="ECO:0007669"/>
    <property type="project" value="UniProtKB-ARBA"/>
</dbReference>
<sequence length="200" mass="22667">MSVVSGNSKQNALFEKYAGRKDDATDGARIGPNGCAQLIADLGIDVTDRRVLVLCALANAQTQCEFSYEELVGALQEHRVESLKDLRKFLDSYNRKMDSDDAIFQKVYKFTFGYALMLGQKALPVDTAVPYWQILITKNYALYPKFIEFVSEAKSRPKGISRDVWNMLPEFLQTVKAPKDYDENSSWPSTFDDFVEYAQA</sequence>
<feature type="domain" description="DCUN1" evidence="2">
    <location>
        <begin position="5"/>
        <end position="199"/>
    </location>
</feature>
<dbReference type="GO" id="GO:0032182">
    <property type="term" value="F:ubiquitin-like protein binding"/>
    <property type="evidence" value="ECO:0007669"/>
    <property type="project" value="TreeGrafter"/>
</dbReference>
<dbReference type="GO" id="GO:0031624">
    <property type="term" value="F:ubiquitin conjugating enzyme binding"/>
    <property type="evidence" value="ECO:0007669"/>
    <property type="project" value="TreeGrafter"/>
</dbReference>
<comment type="function">
    <text evidence="1">Neddylation of cullins play an essential role in the regulation of SCF-type complexes activity.</text>
</comment>
<dbReference type="Pfam" id="PF03556">
    <property type="entry name" value="Cullin_binding"/>
    <property type="match status" value="1"/>
</dbReference>
<accession>A0AA39I638</accession>
<evidence type="ECO:0000259" key="2">
    <source>
        <dbReference type="PROSITE" id="PS51229"/>
    </source>
</evidence>
<dbReference type="AlphaFoldDB" id="A0AA39I638"/>
<organism evidence="3 4">
    <name type="scientific">Steinernema hermaphroditum</name>
    <dbReference type="NCBI Taxonomy" id="289476"/>
    <lineage>
        <taxon>Eukaryota</taxon>
        <taxon>Metazoa</taxon>
        <taxon>Ecdysozoa</taxon>
        <taxon>Nematoda</taxon>
        <taxon>Chromadorea</taxon>
        <taxon>Rhabditida</taxon>
        <taxon>Tylenchina</taxon>
        <taxon>Panagrolaimomorpha</taxon>
        <taxon>Strongyloidoidea</taxon>
        <taxon>Steinernematidae</taxon>
        <taxon>Steinernema</taxon>
    </lineage>
</organism>
<evidence type="ECO:0000313" key="3">
    <source>
        <dbReference type="EMBL" id="KAK0418523.1"/>
    </source>
</evidence>
<dbReference type="Gene3D" id="1.10.238.200">
    <property type="entry name" value="Cullin, PONY binding domain"/>
    <property type="match status" value="1"/>
</dbReference>
<dbReference type="InterPro" id="IPR005176">
    <property type="entry name" value="PONY_dom"/>
</dbReference>
<dbReference type="GO" id="GO:0000151">
    <property type="term" value="C:ubiquitin ligase complex"/>
    <property type="evidence" value="ECO:0007669"/>
    <property type="project" value="TreeGrafter"/>
</dbReference>
<dbReference type="GO" id="GO:0045116">
    <property type="term" value="P:protein neddylation"/>
    <property type="evidence" value="ECO:0007669"/>
    <property type="project" value="TreeGrafter"/>
</dbReference>
<dbReference type="InterPro" id="IPR014764">
    <property type="entry name" value="DCN-prot"/>
</dbReference>
<protein>
    <recommendedName>
        <fullName evidence="1">Defective in cullin neddylation protein</fullName>
    </recommendedName>
</protein>
<dbReference type="PROSITE" id="PS51229">
    <property type="entry name" value="DCUN1"/>
    <property type="match status" value="1"/>
</dbReference>
<reference evidence="3" key="1">
    <citation type="submission" date="2023-06" db="EMBL/GenBank/DDBJ databases">
        <title>Genomic analysis of the entomopathogenic nematode Steinernema hermaphroditum.</title>
        <authorList>
            <person name="Schwarz E.M."/>
            <person name="Heppert J.K."/>
            <person name="Baniya A."/>
            <person name="Schwartz H.T."/>
            <person name="Tan C.-H."/>
            <person name="Antoshechkin I."/>
            <person name="Sternberg P.W."/>
            <person name="Goodrich-Blair H."/>
            <person name="Dillman A.R."/>
        </authorList>
    </citation>
    <scope>NUCLEOTIDE SEQUENCE</scope>
    <source>
        <strain evidence="3">PS9179</strain>
        <tissue evidence="3">Whole animal</tissue>
    </source>
</reference>
<dbReference type="Gene3D" id="1.10.238.10">
    <property type="entry name" value="EF-hand"/>
    <property type="match status" value="1"/>
</dbReference>
<proteinExistence type="predicted"/>
<dbReference type="InterPro" id="IPR042460">
    <property type="entry name" value="DCN1-like_PONY"/>
</dbReference>
<dbReference type="EMBL" id="JAUCMV010000002">
    <property type="protein sequence ID" value="KAK0418523.1"/>
    <property type="molecule type" value="Genomic_DNA"/>
</dbReference>
<dbReference type="GO" id="GO:0005886">
    <property type="term" value="C:plasma membrane"/>
    <property type="evidence" value="ECO:0007669"/>
    <property type="project" value="UniProtKB-ARBA"/>
</dbReference>
<dbReference type="GO" id="GO:0097602">
    <property type="term" value="F:cullin family protein binding"/>
    <property type="evidence" value="ECO:0007669"/>
    <property type="project" value="TreeGrafter"/>
</dbReference>
<name>A0AA39I638_9BILA</name>
<dbReference type="FunFam" id="1.10.238.200:FF:000003">
    <property type="entry name" value="DCN1-like protein 3"/>
    <property type="match status" value="1"/>
</dbReference>
<keyword evidence="4" id="KW-1185">Reference proteome</keyword>
<gene>
    <name evidence="3" type="ORF">QR680_013612</name>
</gene>
<dbReference type="PANTHER" id="PTHR12281:SF32">
    <property type="entry name" value="DCN1-LIKE PROTEIN"/>
    <property type="match status" value="1"/>
</dbReference>
<comment type="caution">
    <text evidence="3">The sequence shown here is derived from an EMBL/GenBank/DDBJ whole genome shotgun (WGS) entry which is preliminary data.</text>
</comment>
<evidence type="ECO:0000256" key="1">
    <source>
        <dbReference type="RuleBase" id="RU410713"/>
    </source>
</evidence>
<dbReference type="Proteomes" id="UP001175271">
    <property type="component" value="Unassembled WGS sequence"/>
</dbReference>
<dbReference type="PANTHER" id="PTHR12281">
    <property type="entry name" value="RP42 RELATED"/>
    <property type="match status" value="1"/>
</dbReference>